<accession>A0A6A6TDU6</accession>
<evidence type="ECO:0000313" key="3">
    <source>
        <dbReference type="Proteomes" id="UP000799324"/>
    </source>
</evidence>
<proteinExistence type="predicted"/>
<dbReference type="AlphaFoldDB" id="A0A6A6TDU6"/>
<protein>
    <submittedName>
        <fullName evidence="2">Uncharacterized protein</fullName>
    </submittedName>
</protein>
<gene>
    <name evidence="2" type="ORF">K491DRAFT_348886</name>
</gene>
<organism evidence="2 3">
    <name type="scientific">Lophiostoma macrostomum CBS 122681</name>
    <dbReference type="NCBI Taxonomy" id="1314788"/>
    <lineage>
        <taxon>Eukaryota</taxon>
        <taxon>Fungi</taxon>
        <taxon>Dikarya</taxon>
        <taxon>Ascomycota</taxon>
        <taxon>Pezizomycotina</taxon>
        <taxon>Dothideomycetes</taxon>
        <taxon>Pleosporomycetidae</taxon>
        <taxon>Pleosporales</taxon>
        <taxon>Lophiostomataceae</taxon>
        <taxon>Lophiostoma</taxon>
    </lineage>
</organism>
<keyword evidence="1" id="KW-1133">Transmembrane helix</keyword>
<feature type="transmembrane region" description="Helical" evidence="1">
    <location>
        <begin position="12"/>
        <end position="34"/>
    </location>
</feature>
<feature type="transmembrane region" description="Helical" evidence="1">
    <location>
        <begin position="128"/>
        <end position="149"/>
    </location>
</feature>
<reference evidence="2" key="1">
    <citation type="journal article" date="2020" name="Stud. Mycol.">
        <title>101 Dothideomycetes genomes: a test case for predicting lifestyles and emergence of pathogens.</title>
        <authorList>
            <person name="Haridas S."/>
            <person name="Albert R."/>
            <person name="Binder M."/>
            <person name="Bloem J."/>
            <person name="Labutti K."/>
            <person name="Salamov A."/>
            <person name="Andreopoulos B."/>
            <person name="Baker S."/>
            <person name="Barry K."/>
            <person name="Bills G."/>
            <person name="Bluhm B."/>
            <person name="Cannon C."/>
            <person name="Castanera R."/>
            <person name="Culley D."/>
            <person name="Daum C."/>
            <person name="Ezra D."/>
            <person name="Gonzalez J."/>
            <person name="Henrissat B."/>
            <person name="Kuo A."/>
            <person name="Liang C."/>
            <person name="Lipzen A."/>
            <person name="Lutzoni F."/>
            <person name="Magnuson J."/>
            <person name="Mondo S."/>
            <person name="Nolan M."/>
            <person name="Ohm R."/>
            <person name="Pangilinan J."/>
            <person name="Park H.-J."/>
            <person name="Ramirez L."/>
            <person name="Alfaro M."/>
            <person name="Sun H."/>
            <person name="Tritt A."/>
            <person name="Yoshinaga Y."/>
            <person name="Zwiers L.-H."/>
            <person name="Turgeon B."/>
            <person name="Goodwin S."/>
            <person name="Spatafora J."/>
            <person name="Crous P."/>
            <person name="Grigoriev I."/>
        </authorList>
    </citation>
    <scope>NUCLEOTIDE SEQUENCE</scope>
    <source>
        <strain evidence="2">CBS 122681</strain>
    </source>
</reference>
<dbReference type="EMBL" id="MU004329">
    <property type="protein sequence ID" value="KAF2657063.1"/>
    <property type="molecule type" value="Genomic_DNA"/>
</dbReference>
<dbReference type="Proteomes" id="UP000799324">
    <property type="component" value="Unassembled WGS sequence"/>
</dbReference>
<keyword evidence="1" id="KW-0812">Transmembrane</keyword>
<evidence type="ECO:0000256" key="1">
    <source>
        <dbReference type="SAM" id="Phobius"/>
    </source>
</evidence>
<name>A0A6A6TDU6_9PLEO</name>
<keyword evidence="3" id="KW-1185">Reference proteome</keyword>
<keyword evidence="1" id="KW-0472">Membrane</keyword>
<evidence type="ECO:0000313" key="2">
    <source>
        <dbReference type="EMBL" id="KAF2657063.1"/>
    </source>
</evidence>
<sequence>MGIGYVIRMLSFLSPVFLHCLVLFCITEVPFAPIRTCRLYPHLRCMEQELRWHMLSPPPCLSLSLSHSRMRKMGVSCLHCTGYGYGVSTGGHGFGLGLGLEFGCYDAYEGYRRVSPCLFFFFLFRVSWGFAFAQVHCLCIVVFVCLCWLGRLVAV</sequence>